<dbReference type="CDD" id="cd02440">
    <property type="entry name" value="AdoMet_MTases"/>
    <property type="match status" value="1"/>
</dbReference>
<dbReference type="EMBL" id="GEZM01066580">
    <property type="protein sequence ID" value="JAV67782.1"/>
    <property type="molecule type" value="Transcribed_RNA"/>
</dbReference>
<dbReference type="Gene3D" id="3.40.50.150">
    <property type="entry name" value="Vaccinia Virus protein VP39"/>
    <property type="match status" value="1"/>
</dbReference>
<reference evidence="3" key="1">
    <citation type="journal article" date="2016" name="Sci. Rep.">
        <title>Molecular characterization of firefly nuptial gifts: a multi-omics approach sheds light on postcopulatory sexual selection.</title>
        <authorList>
            <person name="Al-Wathiqui N."/>
            <person name="Fallon T.R."/>
            <person name="South A."/>
            <person name="Weng J.K."/>
            <person name="Lewis S.M."/>
        </authorList>
    </citation>
    <scope>NUCLEOTIDE SEQUENCE</scope>
</reference>
<dbReference type="SUPFAM" id="SSF53335">
    <property type="entry name" value="S-adenosyl-L-methionine-dependent methyltransferases"/>
    <property type="match status" value="1"/>
</dbReference>
<keyword evidence="1" id="KW-1133">Transmembrane helix</keyword>
<organism evidence="3">
    <name type="scientific">Photinus pyralis</name>
    <name type="common">Common eastern firefly</name>
    <name type="synonym">Lampyris pyralis</name>
    <dbReference type="NCBI Taxonomy" id="7054"/>
    <lineage>
        <taxon>Eukaryota</taxon>
        <taxon>Metazoa</taxon>
        <taxon>Ecdysozoa</taxon>
        <taxon>Arthropoda</taxon>
        <taxon>Hexapoda</taxon>
        <taxon>Insecta</taxon>
        <taxon>Pterygota</taxon>
        <taxon>Neoptera</taxon>
        <taxon>Endopterygota</taxon>
        <taxon>Coleoptera</taxon>
        <taxon>Polyphaga</taxon>
        <taxon>Elateriformia</taxon>
        <taxon>Elateroidea</taxon>
        <taxon>Lampyridae</taxon>
        <taxon>Lampyrinae</taxon>
        <taxon>Photinus</taxon>
    </lineage>
</organism>
<dbReference type="InterPro" id="IPR025714">
    <property type="entry name" value="Methyltranfer_dom"/>
</dbReference>
<proteinExistence type="predicted"/>
<dbReference type="PANTHER" id="PTHR43861:SF1">
    <property type="entry name" value="TRANS-ACONITATE 2-METHYLTRANSFERASE"/>
    <property type="match status" value="1"/>
</dbReference>
<accession>A0A1Y1L273</accession>
<keyword evidence="1" id="KW-0812">Transmembrane</keyword>
<dbReference type="Pfam" id="PF13847">
    <property type="entry name" value="Methyltransf_31"/>
    <property type="match status" value="1"/>
</dbReference>
<dbReference type="AlphaFoldDB" id="A0A1Y1L273"/>
<sequence length="290" mass="33530">MYKAQSFRMHSLLAQRDARYGIEKIKRIVTWRPQCNVLDIGCGTGNVTHDVLLPILPKSTNSIIGVDKLTEFIQYASEQYGKKIVFEQMDIVNCQIPGSNYEEHFDHIFSFYCLHFVGEQDLALRNIYRLLKPGGDFFFTCCVRCNGFEAVTILAETEKWKPSVSDFHKYLCPYQFSSDPKNVLERMLLETGFKVLQLSIEPRDTMLPIEFVSGFVLSHSPMELPKDFPSACVDVLRGWNDVHTKEDNKEFVCMRYQMIFGHVAVMCFIIYIYVSCFIGTGCFVHVKRKM</sequence>
<name>A0A1Y1L273_PHOPY</name>
<protein>
    <recommendedName>
        <fullName evidence="2">Methyltransferase domain-containing protein</fullName>
    </recommendedName>
</protein>
<evidence type="ECO:0000259" key="2">
    <source>
        <dbReference type="Pfam" id="PF13847"/>
    </source>
</evidence>
<keyword evidence="1" id="KW-0472">Membrane</keyword>
<dbReference type="InterPro" id="IPR029063">
    <property type="entry name" value="SAM-dependent_MTases_sf"/>
</dbReference>
<evidence type="ECO:0000256" key="1">
    <source>
        <dbReference type="SAM" id="Phobius"/>
    </source>
</evidence>
<feature type="domain" description="Methyltransferase" evidence="2">
    <location>
        <begin position="34"/>
        <end position="149"/>
    </location>
</feature>
<dbReference type="PANTHER" id="PTHR43861">
    <property type="entry name" value="TRANS-ACONITATE 2-METHYLTRANSFERASE-RELATED"/>
    <property type="match status" value="1"/>
</dbReference>
<feature type="transmembrane region" description="Helical" evidence="1">
    <location>
        <begin position="259"/>
        <end position="286"/>
    </location>
</feature>
<evidence type="ECO:0000313" key="3">
    <source>
        <dbReference type="EMBL" id="JAV67782.1"/>
    </source>
</evidence>